<dbReference type="Pfam" id="PF00931">
    <property type="entry name" value="NB-ARC"/>
    <property type="match status" value="1"/>
</dbReference>
<evidence type="ECO:0000313" key="2">
    <source>
        <dbReference type="EMBL" id="KAF8758235.1"/>
    </source>
</evidence>
<evidence type="ECO:0000313" key="3">
    <source>
        <dbReference type="Proteomes" id="UP000636709"/>
    </source>
</evidence>
<dbReference type="PANTHER" id="PTHR19338:SF45">
    <property type="entry name" value="RX N-TERMINAL DOMAIN-CONTAINING PROTEIN"/>
    <property type="match status" value="1"/>
</dbReference>
<reference evidence="2" key="1">
    <citation type="submission" date="2020-07" db="EMBL/GenBank/DDBJ databases">
        <title>Genome sequence and genetic diversity analysis of an under-domesticated orphan crop, white fonio (Digitaria exilis).</title>
        <authorList>
            <person name="Bennetzen J.L."/>
            <person name="Chen S."/>
            <person name="Ma X."/>
            <person name="Wang X."/>
            <person name="Yssel A.E.J."/>
            <person name="Chaluvadi S.R."/>
            <person name="Johnson M."/>
            <person name="Gangashetty P."/>
            <person name="Hamidou F."/>
            <person name="Sanogo M.D."/>
            <person name="Zwaenepoel A."/>
            <person name="Wallace J."/>
            <person name="Van De Peer Y."/>
            <person name="Van Deynze A."/>
        </authorList>
    </citation>
    <scope>NUCLEOTIDE SEQUENCE</scope>
    <source>
        <tissue evidence="2">Leaves</tissue>
    </source>
</reference>
<sequence length="115" mass="12908">MLFLKKPCIVGLNGPKSEIVKHLTGDEQELKIVSILGPGGLGKTTLAREVFQELQNQFDCAAFIYVGRYPSVVDTLMDITGQVMRKSLVPCDERLIATELWKFLFTKRYSLCSPI</sequence>
<dbReference type="EMBL" id="JACEFO010000732">
    <property type="protein sequence ID" value="KAF8758235.1"/>
    <property type="molecule type" value="Genomic_DNA"/>
</dbReference>
<dbReference type="PANTHER" id="PTHR19338">
    <property type="entry name" value="TRANSLOCASE OF INNER MITOCHONDRIAL MEMBRANE 13 HOMOLOG"/>
    <property type="match status" value="1"/>
</dbReference>
<evidence type="ECO:0000259" key="1">
    <source>
        <dbReference type="Pfam" id="PF00931"/>
    </source>
</evidence>
<dbReference type="SUPFAM" id="SSF52540">
    <property type="entry name" value="P-loop containing nucleoside triphosphate hydrolases"/>
    <property type="match status" value="1"/>
</dbReference>
<dbReference type="InterPro" id="IPR002182">
    <property type="entry name" value="NB-ARC"/>
</dbReference>
<name>A0A835KRH0_9POAL</name>
<proteinExistence type="predicted"/>
<protein>
    <recommendedName>
        <fullName evidence="1">NB-ARC domain-containing protein</fullName>
    </recommendedName>
</protein>
<dbReference type="Gene3D" id="3.40.50.300">
    <property type="entry name" value="P-loop containing nucleotide triphosphate hydrolases"/>
    <property type="match status" value="1"/>
</dbReference>
<feature type="domain" description="NB-ARC" evidence="1">
    <location>
        <begin position="16"/>
        <end position="109"/>
    </location>
</feature>
<comment type="caution">
    <text evidence="2">The sequence shown here is derived from an EMBL/GenBank/DDBJ whole genome shotgun (WGS) entry which is preliminary data.</text>
</comment>
<dbReference type="Proteomes" id="UP000636709">
    <property type="component" value="Unassembled WGS sequence"/>
</dbReference>
<accession>A0A835KRH0</accession>
<dbReference type="InterPro" id="IPR027417">
    <property type="entry name" value="P-loop_NTPase"/>
</dbReference>
<keyword evidence="3" id="KW-1185">Reference proteome</keyword>
<dbReference type="GO" id="GO:0043531">
    <property type="term" value="F:ADP binding"/>
    <property type="evidence" value="ECO:0007669"/>
    <property type="project" value="InterPro"/>
</dbReference>
<dbReference type="OrthoDB" id="686380at2759"/>
<gene>
    <name evidence="2" type="ORF">HU200_010602</name>
</gene>
<dbReference type="AlphaFoldDB" id="A0A835KRH0"/>
<organism evidence="2 3">
    <name type="scientific">Digitaria exilis</name>
    <dbReference type="NCBI Taxonomy" id="1010633"/>
    <lineage>
        <taxon>Eukaryota</taxon>
        <taxon>Viridiplantae</taxon>
        <taxon>Streptophyta</taxon>
        <taxon>Embryophyta</taxon>
        <taxon>Tracheophyta</taxon>
        <taxon>Spermatophyta</taxon>
        <taxon>Magnoliopsida</taxon>
        <taxon>Liliopsida</taxon>
        <taxon>Poales</taxon>
        <taxon>Poaceae</taxon>
        <taxon>PACMAD clade</taxon>
        <taxon>Panicoideae</taxon>
        <taxon>Panicodae</taxon>
        <taxon>Paniceae</taxon>
        <taxon>Anthephorinae</taxon>
        <taxon>Digitaria</taxon>
    </lineage>
</organism>